<dbReference type="EMBL" id="JAENIJ010000140">
    <property type="protein sequence ID" value="MBK1884845.1"/>
    <property type="molecule type" value="Genomic_DNA"/>
</dbReference>
<feature type="non-terminal residue" evidence="3">
    <location>
        <position position="178"/>
    </location>
</feature>
<evidence type="ECO:0000256" key="2">
    <source>
        <dbReference type="SAM" id="MobiDB-lite"/>
    </source>
</evidence>
<proteinExistence type="predicted"/>
<protein>
    <submittedName>
        <fullName evidence="3">Uncharacterized protein</fullName>
    </submittedName>
</protein>
<accession>A0A934S851</accession>
<evidence type="ECO:0000313" key="3">
    <source>
        <dbReference type="EMBL" id="MBK1884845.1"/>
    </source>
</evidence>
<keyword evidence="1" id="KW-0175">Coiled coil</keyword>
<comment type="caution">
    <text evidence="3">The sequence shown here is derived from an EMBL/GenBank/DDBJ whole genome shotgun (WGS) entry which is preliminary data.</text>
</comment>
<name>A0A934S851_9BACT</name>
<dbReference type="AlphaFoldDB" id="A0A934S851"/>
<organism evidence="3 4">
    <name type="scientific">Luteolibacter pohnpeiensis</name>
    <dbReference type="NCBI Taxonomy" id="454153"/>
    <lineage>
        <taxon>Bacteria</taxon>
        <taxon>Pseudomonadati</taxon>
        <taxon>Verrucomicrobiota</taxon>
        <taxon>Verrucomicrobiia</taxon>
        <taxon>Verrucomicrobiales</taxon>
        <taxon>Verrucomicrobiaceae</taxon>
        <taxon>Luteolibacter</taxon>
    </lineage>
</organism>
<feature type="coiled-coil region" evidence="1">
    <location>
        <begin position="25"/>
        <end position="52"/>
    </location>
</feature>
<dbReference type="RefSeq" id="WP_200274404.1">
    <property type="nucleotide sequence ID" value="NZ_JAENIJ010000140.1"/>
</dbReference>
<keyword evidence="4" id="KW-1185">Reference proteome</keyword>
<evidence type="ECO:0000256" key="1">
    <source>
        <dbReference type="SAM" id="Coils"/>
    </source>
</evidence>
<dbReference type="Proteomes" id="UP000603141">
    <property type="component" value="Unassembled WGS sequence"/>
</dbReference>
<reference evidence="3" key="1">
    <citation type="submission" date="2021-01" db="EMBL/GenBank/DDBJ databases">
        <title>Modified the classification status of verrucomicrobia.</title>
        <authorList>
            <person name="Feng X."/>
        </authorList>
    </citation>
    <scope>NUCLEOTIDE SEQUENCE</scope>
    <source>
        <strain evidence="3">KCTC 22041</strain>
    </source>
</reference>
<gene>
    <name evidence="3" type="ORF">JIN85_20715</name>
</gene>
<evidence type="ECO:0000313" key="4">
    <source>
        <dbReference type="Proteomes" id="UP000603141"/>
    </source>
</evidence>
<sequence>MHTITFELPKIPENLKLQAIVKQSARNLISLFADHENEIQQAITECEEAKTTFSHSIVLDLGKHKQTDKLGFSIKRGDEIAMSIPDPDQGDLFDDLNPRDFRRNDSTVVEAEEVPLGLPAPMELLPAPPKTPEEEQAFEDGFKAATQGESYSTNPHPFTKDPTENALWKAWAEGWEQG</sequence>
<feature type="region of interest" description="Disordered" evidence="2">
    <location>
        <begin position="119"/>
        <end position="142"/>
    </location>
</feature>